<dbReference type="SUPFAM" id="SSF47240">
    <property type="entry name" value="Ferritin-like"/>
    <property type="match status" value="1"/>
</dbReference>
<gene>
    <name evidence="4" type="ORF">SP6_26_00200</name>
</gene>
<dbReference type="AlphaFoldDB" id="A0A0C9NBX1"/>
<dbReference type="PRINTS" id="PR01346">
    <property type="entry name" value="HELNAPAPROT"/>
</dbReference>
<dbReference type="CDD" id="cd01043">
    <property type="entry name" value="DPS"/>
    <property type="match status" value="1"/>
</dbReference>
<evidence type="ECO:0000259" key="3">
    <source>
        <dbReference type="Pfam" id="PF00210"/>
    </source>
</evidence>
<comment type="caution">
    <text evidence="4">The sequence shown here is derived from an EMBL/GenBank/DDBJ whole genome shotgun (WGS) entry which is preliminary data.</text>
</comment>
<keyword evidence="5" id="KW-1185">Reference proteome</keyword>
<dbReference type="EMBL" id="BBJS01000026">
    <property type="protein sequence ID" value="GAN13757.1"/>
    <property type="molecule type" value="Genomic_DNA"/>
</dbReference>
<evidence type="ECO:0000313" key="5">
    <source>
        <dbReference type="Proteomes" id="UP000032025"/>
    </source>
</evidence>
<dbReference type="InterPro" id="IPR002177">
    <property type="entry name" value="DPS_DNA-bd"/>
</dbReference>
<dbReference type="PIRSF" id="PIRSF005900">
    <property type="entry name" value="Dps"/>
    <property type="match status" value="1"/>
</dbReference>
<accession>A0A0C9NBX1</accession>
<name>A0A0C9NBX1_SPHPI</name>
<dbReference type="InterPro" id="IPR008331">
    <property type="entry name" value="Ferritin_DPS_dom"/>
</dbReference>
<dbReference type="InterPro" id="IPR012347">
    <property type="entry name" value="Ferritin-like"/>
</dbReference>
<proteinExistence type="inferred from homology"/>
<dbReference type="PANTHER" id="PTHR42932:SF3">
    <property type="entry name" value="DNA PROTECTION DURING STARVATION PROTEIN"/>
    <property type="match status" value="1"/>
</dbReference>
<dbReference type="PANTHER" id="PTHR42932">
    <property type="entry name" value="GENERAL STRESS PROTEIN 20U"/>
    <property type="match status" value="1"/>
</dbReference>
<sequence>MDLREQLGHRFVHATIQTAGAKSMSDINPALDTPTDLNRNATASVADALNGALADCYALYLKTKNFHWHVSGPHFRDYHLMLDDQATQILGVTDAIAERVRKTGNVTLRSIGDIARRQTIVDNDREFVPAADMLVELRDDNLKLVERFRTVKDAAEEAKDNATSGIVDEWTDQAEERAWFLFEAGRKG</sequence>
<feature type="domain" description="Ferritin/DPS" evidence="3">
    <location>
        <begin position="47"/>
        <end position="181"/>
    </location>
</feature>
<dbReference type="GO" id="GO:0008199">
    <property type="term" value="F:ferric iron binding"/>
    <property type="evidence" value="ECO:0007669"/>
    <property type="project" value="InterPro"/>
</dbReference>
<evidence type="ECO:0000256" key="1">
    <source>
        <dbReference type="ARBA" id="ARBA00009497"/>
    </source>
</evidence>
<reference evidence="4 5" key="1">
    <citation type="submission" date="2014-08" db="EMBL/GenBank/DDBJ databases">
        <title>Whole genome shotgun sequence of Sphingomonas paucimobilis NBRC 13935.</title>
        <authorList>
            <person name="Hosoyama A."/>
            <person name="Hashimoto M."/>
            <person name="Hosoyama Y."/>
            <person name="Noguchi M."/>
            <person name="Uohara A."/>
            <person name="Ohji S."/>
            <person name="Katano-Makiyama Y."/>
            <person name="Ichikawa N."/>
            <person name="Kimura A."/>
            <person name="Yamazoe A."/>
            <person name="Fujita N."/>
        </authorList>
    </citation>
    <scope>NUCLEOTIDE SEQUENCE [LARGE SCALE GENOMIC DNA]</scope>
    <source>
        <strain evidence="4 5">NBRC 13935</strain>
    </source>
</reference>
<dbReference type="Pfam" id="PF00210">
    <property type="entry name" value="Ferritin"/>
    <property type="match status" value="1"/>
</dbReference>
<dbReference type="InterPro" id="IPR009078">
    <property type="entry name" value="Ferritin-like_SF"/>
</dbReference>
<evidence type="ECO:0000256" key="2">
    <source>
        <dbReference type="RuleBase" id="RU003875"/>
    </source>
</evidence>
<organism evidence="4 5">
    <name type="scientific">Sphingomonas paucimobilis NBRC 13935</name>
    <dbReference type="NCBI Taxonomy" id="1219050"/>
    <lineage>
        <taxon>Bacteria</taxon>
        <taxon>Pseudomonadati</taxon>
        <taxon>Pseudomonadota</taxon>
        <taxon>Alphaproteobacteria</taxon>
        <taxon>Sphingomonadales</taxon>
        <taxon>Sphingomonadaceae</taxon>
        <taxon>Sphingomonas</taxon>
    </lineage>
</organism>
<protein>
    <submittedName>
        <fullName evidence="4">DNA, contig: SP626</fullName>
    </submittedName>
</protein>
<evidence type="ECO:0000313" key="4">
    <source>
        <dbReference type="EMBL" id="GAN13757.1"/>
    </source>
</evidence>
<dbReference type="Gene3D" id="1.20.1260.10">
    <property type="match status" value="1"/>
</dbReference>
<comment type="similarity">
    <text evidence="1 2">Belongs to the Dps family.</text>
</comment>
<dbReference type="Proteomes" id="UP000032025">
    <property type="component" value="Unassembled WGS sequence"/>
</dbReference>